<reference evidence="8" key="1">
    <citation type="submission" date="2021-05" db="EMBL/GenBank/DDBJ databases">
        <authorList>
            <person name="Pietrasiak N."/>
            <person name="Ward R."/>
            <person name="Stajich J.E."/>
            <person name="Kurbessoian T."/>
        </authorList>
    </citation>
    <scope>NUCLEOTIDE SEQUENCE</scope>
    <source>
        <strain evidence="8">UHER 2000/2452</strain>
    </source>
</reference>
<keyword evidence="2 6" id="KW-0812">Transmembrane</keyword>
<sequence length="358" mass="39000">MALASEQSQVNQSKQLNQPTTPQANQITSRILNSCQCGLLHFSTAQRGDPAQSGQKIRRLWMALGLLSGLFVTQVLAGLWSHSLSLLADSGHILSDVAVFGLTLAASYLAQRPASGRVTFGYGRVEVLVALVNGLSLLAIAAFIVIESVDRLQSTEAVLGLPMLFGSGVGLIINGINIGLLYSSSRQDLNMRSAFLHVAADAASSVSIVFASLMIYFWHWMWVDAATSLLIASLTCLSAIPLIKESLEVFLEFSPRSLQPEAIKSSLQDFDAVEEVEKLYIWSITPSQVKLCADLRVSALSADERDQLVGMLQTHLNQVFGIEESMLQILEKPSGNRALHPLLHRSLTSYVFENTQRS</sequence>
<feature type="region of interest" description="Disordered" evidence="5">
    <location>
        <begin position="1"/>
        <end position="23"/>
    </location>
</feature>
<name>A0A951QD16_9CYAN</name>
<dbReference type="InterPro" id="IPR002524">
    <property type="entry name" value="Cation_efflux"/>
</dbReference>
<accession>A0A951QD16</accession>
<dbReference type="PANTHER" id="PTHR11562:SF17">
    <property type="entry name" value="RE54080P-RELATED"/>
    <property type="match status" value="1"/>
</dbReference>
<dbReference type="NCBIfam" id="TIGR01297">
    <property type="entry name" value="CDF"/>
    <property type="match status" value="1"/>
</dbReference>
<comment type="caution">
    <text evidence="8">The sequence shown here is derived from an EMBL/GenBank/DDBJ whole genome shotgun (WGS) entry which is preliminary data.</text>
</comment>
<evidence type="ECO:0000256" key="6">
    <source>
        <dbReference type="SAM" id="Phobius"/>
    </source>
</evidence>
<evidence type="ECO:0000256" key="1">
    <source>
        <dbReference type="ARBA" id="ARBA00004141"/>
    </source>
</evidence>
<evidence type="ECO:0000256" key="4">
    <source>
        <dbReference type="ARBA" id="ARBA00023136"/>
    </source>
</evidence>
<reference evidence="8" key="2">
    <citation type="journal article" date="2022" name="Microbiol. Resour. Announc.">
        <title>Metagenome Sequencing to Explore Phylogenomics of Terrestrial Cyanobacteria.</title>
        <authorList>
            <person name="Ward R.D."/>
            <person name="Stajich J.E."/>
            <person name="Johansen J.R."/>
            <person name="Huntemann M."/>
            <person name="Clum A."/>
            <person name="Foster B."/>
            <person name="Foster B."/>
            <person name="Roux S."/>
            <person name="Palaniappan K."/>
            <person name="Varghese N."/>
            <person name="Mukherjee S."/>
            <person name="Reddy T.B.K."/>
            <person name="Daum C."/>
            <person name="Copeland A."/>
            <person name="Chen I.A."/>
            <person name="Ivanova N.N."/>
            <person name="Kyrpides N.C."/>
            <person name="Shapiro N."/>
            <person name="Eloe-Fadrosh E.A."/>
            <person name="Pietrasiak N."/>
        </authorList>
    </citation>
    <scope>NUCLEOTIDE SEQUENCE</scope>
    <source>
        <strain evidence="8">UHER 2000/2452</strain>
    </source>
</reference>
<evidence type="ECO:0000313" key="9">
    <source>
        <dbReference type="Proteomes" id="UP000757435"/>
    </source>
</evidence>
<dbReference type="Gene3D" id="1.20.1510.10">
    <property type="entry name" value="Cation efflux protein transmembrane domain"/>
    <property type="match status" value="1"/>
</dbReference>
<dbReference type="GO" id="GO:0005385">
    <property type="term" value="F:zinc ion transmembrane transporter activity"/>
    <property type="evidence" value="ECO:0007669"/>
    <property type="project" value="TreeGrafter"/>
</dbReference>
<feature type="transmembrane region" description="Helical" evidence="6">
    <location>
        <begin position="122"/>
        <end position="146"/>
    </location>
</feature>
<proteinExistence type="predicted"/>
<dbReference type="InterPro" id="IPR027469">
    <property type="entry name" value="Cation_efflux_TMD_sf"/>
</dbReference>
<dbReference type="Proteomes" id="UP000757435">
    <property type="component" value="Unassembled WGS sequence"/>
</dbReference>
<evidence type="ECO:0000313" key="8">
    <source>
        <dbReference type="EMBL" id="MBW4660572.1"/>
    </source>
</evidence>
<protein>
    <submittedName>
        <fullName evidence="8">Cation diffusion facilitator family transporter</fullName>
    </submittedName>
</protein>
<dbReference type="GO" id="GO:0005886">
    <property type="term" value="C:plasma membrane"/>
    <property type="evidence" value="ECO:0007669"/>
    <property type="project" value="TreeGrafter"/>
</dbReference>
<keyword evidence="4 6" id="KW-0472">Membrane</keyword>
<evidence type="ECO:0000256" key="5">
    <source>
        <dbReference type="SAM" id="MobiDB-lite"/>
    </source>
</evidence>
<dbReference type="EMBL" id="JAHHHD010000022">
    <property type="protein sequence ID" value="MBW4660572.1"/>
    <property type="molecule type" value="Genomic_DNA"/>
</dbReference>
<keyword evidence="3 6" id="KW-1133">Transmembrane helix</keyword>
<feature type="transmembrane region" description="Helical" evidence="6">
    <location>
        <begin position="60"/>
        <end position="80"/>
    </location>
</feature>
<feature type="domain" description="Cation efflux protein transmembrane" evidence="7">
    <location>
        <begin position="61"/>
        <end position="250"/>
    </location>
</feature>
<feature type="transmembrane region" description="Helical" evidence="6">
    <location>
        <begin position="92"/>
        <end position="110"/>
    </location>
</feature>
<dbReference type="Pfam" id="PF01545">
    <property type="entry name" value="Cation_efflux"/>
    <property type="match status" value="1"/>
</dbReference>
<dbReference type="AlphaFoldDB" id="A0A951QD16"/>
<evidence type="ECO:0000259" key="7">
    <source>
        <dbReference type="Pfam" id="PF01545"/>
    </source>
</evidence>
<evidence type="ECO:0000256" key="3">
    <source>
        <dbReference type="ARBA" id="ARBA00022989"/>
    </source>
</evidence>
<feature type="transmembrane region" description="Helical" evidence="6">
    <location>
        <begin position="194"/>
        <end position="219"/>
    </location>
</feature>
<dbReference type="InterPro" id="IPR058533">
    <property type="entry name" value="Cation_efflux_TM"/>
</dbReference>
<dbReference type="PANTHER" id="PTHR11562">
    <property type="entry name" value="CATION EFFLUX PROTEIN/ ZINC TRANSPORTER"/>
    <property type="match status" value="1"/>
</dbReference>
<gene>
    <name evidence="8" type="ORF">KME15_18020</name>
</gene>
<evidence type="ECO:0000256" key="2">
    <source>
        <dbReference type="ARBA" id="ARBA00022692"/>
    </source>
</evidence>
<dbReference type="SUPFAM" id="SSF161111">
    <property type="entry name" value="Cation efflux protein transmembrane domain-like"/>
    <property type="match status" value="1"/>
</dbReference>
<feature type="transmembrane region" description="Helical" evidence="6">
    <location>
        <begin position="225"/>
        <end position="243"/>
    </location>
</feature>
<dbReference type="InterPro" id="IPR050681">
    <property type="entry name" value="CDF/SLC30A"/>
</dbReference>
<organism evidence="8 9">
    <name type="scientific">Drouetiella hepatica Uher 2000/2452</name>
    <dbReference type="NCBI Taxonomy" id="904376"/>
    <lineage>
        <taxon>Bacteria</taxon>
        <taxon>Bacillati</taxon>
        <taxon>Cyanobacteriota</taxon>
        <taxon>Cyanophyceae</taxon>
        <taxon>Oculatellales</taxon>
        <taxon>Oculatellaceae</taxon>
        <taxon>Drouetiella</taxon>
    </lineage>
</organism>
<feature type="transmembrane region" description="Helical" evidence="6">
    <location>
        <begin position="158"/>
        <end position="182"/>
    </location>
</feature>
<comment type="subcellular location">
    <subcellularLocation>
        <location evidence="1">Membrane</location>
        <topology evidence="1">Multi-pass membrane protein</topology>
    </subcellularLocation>
</comment>